<dbReference type="RefSeq" id="WP_245739658.1">
    <property type="nucleotide sequence ID" value="NZ_FOVB01000011.1"/>
</dbReference>
<evidence type="ECO:0000313" key="8">
    <source>
        <dbReference type="Proteomes" id="UP000027725"/>
    </source>
</evidence>
<dbReference type="SUPFAM" id="SSF53720">
    <property type="entry name" value="ALDH-like"/>
    <property type="match status" value="1"/>
</dbReference>
<comment type="caution">
    <text evidence="7">The sequence shown here is derived from an EMBL/GenBank/DDBJ whole genome shotgun (WGS) entry which is preliminary data.</text>
</comment>
<evidence type="ECO:0000256" key="5">
    <source>
        <dbReference type="RuleBase" id="RU003345"/>
    </source>
</evidence>
<sequence length="512" mass="53480">MAKTVQATVSGAQTTHDPCNDRLDVGMFVNGTQVAAESGATFTRLDPSSEQVASVAPAGRAADAEAMAAIAAASFEAWARLSGRARAQVLRRAAALAPRYADRFLASMTKEVGATPEWITFNLRIATDMLRATADLAEAFDTRAQAGTRAGSEAVRVPAGVCLAIAPWNAPVALGLRAIAFPLAFGNTVIFKASELCPVTHVLIGELLHEAGLPPGVLSILTNAPEHSEEVVETLIAHPTIRRVNFTGSTRVGRIVAGIAARHLKRCLLELGGKSPFIVLPDANIDHAVEAALLGGFLNSGQICMATDRIIIDHAIADRFVSALAARAQGLVAGDPRSEGVRVGPLATPSIAVRLSALIEDALGKGAVLRSGGPARAQFMDATIVDHVSPMMRIASEECFGPLLGIYRVGSVEEAVTIANDCEYGLSSAVFSADEVAARAVADQLETGICHINGATVADDPAMPFGGLKSSGYGRFGGESCIDEFTELRWITTRKAADAPHSFSQPMAGSKP</sequence>
<accession>A0A074U2T7</accession>
<dbReference type="GO" id="GO:0016620">
    <property type="term" value="F:oxidoreductase activity, acting on the aldehyde or oxo group of donors, NAD or NADP as acceptor"/>
    <property type="evidence" value="ECO:0007669"/>
    <property type="project" value="InterPro"/>
</dbReference>
<organism evidence="7 8">
    <name type="scientific">Thioclava dalianensis</name>
    <dbReference type="NCBI Taxonomy" id="1185766"/>
    <lineage>
        <taxon>Bacteria</taxon>
        <taxon>Pseudomonadati</taxon>
        <taxon>Pseudomonadota</taxon>
        <taxon>Alphaproteobacteria</taxon>
        <taxon>Rhodobacterales</taxon>
        <taxon>Paracoccaceae</taxon>
        <taxon>Thioclava</taxon>
    </lineage>
</organism>
<evidence type="ECO:0000256" key="4">
    <source>
        <dbReference type="PROSITE-ProRule" id="PRU10007"/>
    </source>
</evidence>
<evidence type="ECO:0000259" key="6">
    <source>
        <dbReference type="Pfam" id="PF00171"/>
    </source>
</evidence>
<dbReference type="InterPro" id="IPR016163">
    <property type="entry name" value="Ald_DH_C"/>
</dbReference>
<reference evidence="7 8" key="1">
    <citation type="submission" date="2014-03" db="EMBL/GenBank/DDBJ databases">
        <title>The draft genome sequence of Thioclava dalianensis DLFJ1-1.</title>
        <authorList>
            <person name="Lai Q."/>
            <person name="Shao Z."/>
        </authorList>
    </citation>
    <scope>NUCLEOTIDE SEQUENCE [LARGE SCALE GENOMIC DNA]</scope>
    <source>
        <strain evidence="7 8">DLFJ1-1</strain>
    </source>
</reference>
<dbReference type="Gene3D" id="3.40.605.10">
    <property type="entry name" value="Aldehyde Dehydrogenase, Chain A, domain 1"/>
    <property type="match status" value="1"/>
</dbReference>
<dbReference type="STRING" id="1185766.SAMN05216224_11125"/>
<comment type="similarity">
    <text evidence="1 5">Belongs to the aldehyde dehydrogenase family.</text>
</comment>
<dbReference type="InterPro" id="IPR015590">
    <property type="entry name" value="Aldehyde_DH_dom"/>
</dbReference>
<dbReference type="EMBL" id="JHEH01000020">
    <property type="protein sequence ID" value="KEP68972.1"/>
    <property type="molecule type" value="Genomic_DNA"/>
</dbReference>
<evidence type="ECO:0000313" key="7">
    <source>
        <dbReference type="EMBL" id="KEP68972.1"/>
    </source>
</evidence>
<dbReference type="InterPro" id="IPR016161">
    <property type="entry name" value="Ald_DH/histidinol_DH"/>
</dbReference>
<evidence type="ECO:0000256" key="3">
    <source>
        <dbReference type="ARBA" id="ARBA00023027"/>
    </source>
</evidence>
<dbReference type="PANTHER" id="PTHR42986">
    <property type="entry name" value="BENZALDEHYDE DEHYDROGENASE YFMT"/>
    <property type="match status" value="1"/>
</dbReference>
<name>A0A074U2T7_9RHOB</name>
<evidence type="ECO:0000256" key="1">
    <source>
        <dbReference type="ARBA" id="ARBA00009986"/>
    </source>
</evidence>
<dbReference type="PANTHER" id="PTHR42986:SF1">
    <property type="entry name" value="BENZALDEHYDE DEHYDROGENASE YFMT"/>
    <property type="match status" value="1"/>
</dbReference>
<dbReference type="PROSITE" id="PS00070">
    <property type="entry name" value="ALDEHYDE_DEHYDR_CYS"/>
    <property type="match status" value="1"/>
</dbReference>
<feature type="active site" evidence="4">
    <location>
        <position position="270"/>
    </location>
</feature>
<proteinExistence type="inferred from homology"/>
<dbReference type="CDD" id="cd07105">
    <property type="entry name" value="ALDH_SaliADH"/>
    <property type="match status" value="1"/>
</dbReference>
<dbReference type="InterPro" id="IPR016160">
    <property type="entry name" value="Ald_DH_CS_CYS"/>
</dbReference>
<dbReference type="PROSITE" id="PS00687">
    <property type="entry name" value="ALDEHYDE_DEHYDR_GLU"/>
    <property type="match status" value="1"/>
</dbReference>
<dbReference type="InterPro" id="IPR016162">
    <property type="entry name" value="Ald_DH_N"/>
</dbReference>
<dbReference type="Gene3D" id="3.40.309.10">
    <property type="entry name" value="Aldehyde Dehydrogenase, Chain A, domain 2"/>
    <property type="match status" value="1"/>
</dbReference>
<gene>
    <name evidence="7" type="ORF">DL1_07770</name>
</gene>
<evidence type="ECO:0000256" key="2">
    <source>
        <dbReference type="ARBA" id="ARBA00023002"/>
    </source>
</evidence>
<keyword evidence="2 5" id="KW-0560">Oxidoreductase</keyword>
<dbReference type="Proteomes" id="UP000027725">
    <property type="component" value="Unassembled WGS sequence"/>
</dbReference>
<dbReference type="InterPro" id="IPR029510">
    <property type="entry name" value="Ald_DH_CS_GLU"/>
</dbReference>
<dbReference type="Pfam" id="PF00171">
    <property type="entry name" value="Aldedh"/>
    <property type="match status" value="1"/>
</dbReference>
<keyword evidence="3" id="KW-0520">NAD</keyword>
<protein>
    <submittedName>
        <fullName evidence="7">Dehydrogenase</fullName>
    </submittedName>
</protein>
<keyword evidence="8" id="KW-1185">Reference proteome</keyword>
<dbReference type="eggNOG" id="COG1012">
    <property type="taxonomic scope" value="Bacteria"/>
</dbReference>
<feature type="domain" description="Aldehyde dehydrogenase" evidence="6">
    <location>
        <begin position="36"/>
        <end position="491"/>
    </location>
</feature>
<dbReference type="AlphaFoldDB" id="A0A074U2T7"/>